<dbReference type="PROSITE" id="PS50977">
    <property type="entry name" value="HTH_TETR_2"/>
    <property type="match status" value="1"/>
</dbReference>
<feature type="DNA-binding region" description="H-T-H motif" evidence="2">
    <location>
        <begin position="40"/>
        <end position="59"/>
    </location>
</feature>
<evidence type="ECO:0000313" key="5">
    <source>
        <dbReference type="Proteomes" id="UP000199331"/>
    </source>
</evidence>
<dbReference type="InterPro" id="IPR001647">
    <property type="entry name" value="HTH_TetR"/>
</dbReference>
<protein>
    <submittedName>
        <fullName evidence="4">Transcriptional regulator, TetR family</fullName>
    </submittedName>
</protein>
<dbReference type="InterPro" id="IPR009057">
    <property type="entry name" value="Homeodomain-like_sf"/>
</dbReference>
<dbReference type="AlphaFoldDB" id="A0A1I5PNM7"/>
<gene>
    <name evidence="4" type="ORF">SAMN04488060_2547</name>
</gene>
<accession>A0A1I5PNM7</accession>
<feature type="domain" description="HTH tetR-type" evidence="3">
    <location>
        <begin position="17"/>
        <end position="77"/>
    </location>
</feature>
<sequence>MVYRYDPMATRKRLSPEESRLAALEAARALLIETGPQSVTLKAVAARIGRTHANLLHHFGSAAGLQKALAAHLAETVCSTIADAVRASRAGLGSPREVVDLAFDAFDKEGAGALASWMILTGNEDALTPIVETIHNLVDEIAPYEADHGDATHVHEETLALVLMAMGDALIGTALSRSLGLPSTAARDRAERMLVRSLETASDAG</sequence>
<evidence type="ECO:0000313" key="4">
    <source>
        <dbReference type="EMBL" id="SFP35762.1"/>
    </source>
</evidence>
<name>A0A1I5PNM7_9SPHN</name>
<organism evidence="4 5">
    <name type="scientific">Qipengyuania nanhaisediminis</name>
    <dbReference type="NCBI Taxonomy" id="604088"/>
    <lineage>
        <taxon>Bacteria</taxon>
        <taxon>Pseudomonadati</taxon>
        <taxon>Pseudomonadota</taxon>
        <taxon>Alphaproteobacteria</taxon>
        <taxon>Sphingomonadales</taxon>
        <taxon>Erythrobacteraceae</taxon>
        <taxon>Qipengyuania</taxon>
    </lineage>
</organism>
<evidence type="ECO:0000256" key="2">
    <source>
        <dbReference type="PROSITE-ProRule" id="PRU00335"/>
    </source>
</evidence>
<dbReference type="EMBL" id="FOWZ01000004">
    <property type="protein sequence ID" value="SFP35762.1"/>
    <property type="molecule type" value="Genomic_DNA"/>
</dbReference>
<dbReference type="Pfam" id="PF00440">
    <property type="entry name" value="TetR_N"/>
    <property type="match status" value="1"/>
</dbReference>
<dbReference type="Gene3D" id="1.10.357.10">
    <property type="entry name" value="Tetracycline Repressor, domain 2"/>
    <property type="match status" value="1"/>
</dbReference>
<dbReference type="STRING" id="604088.SAMN04488060_2547"/>
<proteinExistence type="predicted"/>
<evidence type="ECO:0000256" key="1">
    <source>
        <dbReference type="ARBA" id="ARBA00023125"/>
    </source>
</evidence>
<dbReference type="GO" id="GO:0003677">
    <property type="term" value="F:DNA binding"/>
    <property type="evidence" value="ECO:0007669"/>
    <property type="project" value="UniProtKB-UniRule"/>
</dbReference>
<evidence type="ECO:0000259" key="3">
    <source>
        <dbReference type="PROSITE" id="PS50977"/>
    </source>
</evidence>
<reference evidence="5" key="1">
    <citation type="submission" date="2016-10" db="EMBL/GenBank/DDBJ databases">
        <authorList>
            <person name="Varghese N."/>
            <person name="Submissions S."/>
        </authorList>
    </citation>
    <scope>NUCLEOTIDE SEQUENCE [LARGE SCALE GENOMIC DNA]</scope>
    <source>
        <strain evidence="5">CGMCC 1.7715</strain>
    </source>
</reference>
<keyword evidence="1 2" id="KW-0238">DNA-binding</keyword>
<keyword evidence="5" id="KW-1185">Reference proteome</keyword>
<dbReference type="SUPFAM" id="SSF46689">
    <property type="entry name" value="Homeodomain-like"/>
    <property type="match status" value="1"/>
</dbReference>
<dbReference type="Proteomes" id="UP000199331">
    <property type="component" value="Unassembled WGS sequence"/>
</dbReference>